<evidence type="ECO:0000313" key="5">
    <source>
        <dbReference type="Proteomes" id="UP000780801"/>
    </source>
</evidence>
<feature type="transmembrane region" description="Helical" evidence="2">
    <location>
        <begin position="447"/>
        <end position="467"/>
    </location>
</feature>
<dbReference type="OrthoDB" id="5961at2759"/>
<dbReference type="AlphaFoldDB" id="A0A9P6FX05"/>
<feature type="region of interest" description="Disordered" evidence="1">
    <location>
        <begin position="1"/>
        <end position="325"/>
    </location>
</feature>
<gene>
    <name evidence="4" type="ORF">BGW38_010434</name>
</gene>
<feature type="transmembrane region" description="Helical" evidence="2">
    <location>
        <begin position="337"/>
        <end position="360"/>
    </location>
</feature>
<reference evidence="4" key="1">
    <citation type="journal article" date="2020" name="Fungal Divers.">
        <title>Resolving the Mortierellaceae phylogeny through synthesis of multi-gene phylogenetics and phylogenomics.</title>
        <authorList>
            <person name="Vandepol N."/>
            <person name="Liber J."/>
            <person name="Desiro A."/>
            <person name="Na H."/>
            <person name="Kennedy M."/>
            <person name="Barry K."/>
            <person name="Grigoriev I.V."/>
            <person name="Miller A.N."/>
            <person name="O'Donnell K."/>
            <person name="Stajich J.E."/>
            <person name="Bonito G."/>
        </authorList>
    </citation>
    <scope>NUCLEOTIDE SEQUENCE</scope>
    <source>
        <strain evidence="4">KOD1015</strain>
    </source>
</reference>
<keyword evidence="2" id="KW-0812">Transmembrane</keyword>
<dbReference type="GO" id="GO:0055088">
    <property type="term" value="P:lipid homeostasis"/>
    <property type="evidence" value="ECO:0007669"/>
    <property type="project" value="InterPro"/>
</dbReference>
<feature type="compositionally biased region" description="Basic and acidic residues" evidence="1">
    <location>
        <begin position="537"/>
        <end position="561"/>
    </location>
</feature>
<dbReference type="GO" id="GO:0006998">
    <property type="term" value="P:nuclear envelope organization"/>
    <property type="evidence" value="ECO:0007669"/>
    <property type="project" value="InterPro"/>
</dbReference>
<dbReference type="InterPro" id="IPR040202">
    <property type="entry name" value="Brl1/Brr6"/>
</dbReference>
<dbReference type="InterPro" id="IPR018767">
    <property type="entry name" value="Brl1/Brr6_dom"/>
</dbReference>
<feature type="compositionally biased region" description="Polar residues" evidence="1">
    <location>
        <begin position="198"/>
        <end position="233"/>
    </location>
</feature>
<comment type="caution">
    <text evidence="4">The sequence shown here is derived from an EMBL/GenBank/DDBJ whole genome shotgun (WGS) entry which is preliminary data.</text>
</comment>
<sequence length="561" mass="61826">MNRMAMRSREAPMDWEREGDQHLPNVLNTPSPSLEDGPATTTSFSRTHSTASQGKESNGRGVLGSFASEPRLNRASSFAGSSNQSSPPLGWESTMSKPFQQDSQSGNLLSSSTSPSGFGLGSRTELESSPGSGGRLLGSDSSKLAPKPPPKTASFDLGMLRNEANMMEEDDNYQREYDNNRNGGTTGSGFSRRIPRRSNGQNGTPTSKKFSPISRSATAPLQSSRPWGNSRNFDNNSGNEGEEDEESNKNHSDGDMDGTGSNDEDQDHYEMEDRKSSKSSSKAWGSSHGHVSTVRRLGRRGLSRAGTGQYRPPSSQDRNDGSRVHARPWSENVDLPYIVSGYVQVALNATFICMILYIIFNFATTIQSDVNHRVESYRRQEMERIQQCRVDYNTNLCVRDLPALRDFCMKIKSCMEEPEPWIARTSVAAETFANIVNAFVNTMSYKALSFFVVLIFGAWLLLNYALYSYRSNHVIYHQHSVAPPTRTGSKDSAGPPSIGSNSNFSSAISGGIFSSSSTRRGGETRFKSLLSSSSASDRAEQEYGMVKRSDRQRNYESDIDE</sequence>
<dbReference type="GO" id="GO:0031965">
    <property type="term" value="C:nuclear membrane"/>
    <property type="evidence" value="ECO:0007669"/>
    <property type="project" value="InterPro"/>
</dbReference>
<accession>A0A9P6FX05</accession>
<dbReference type="PANTHER" id="PTHR28136:SF1">
    <property type="entry name" value="NUCLEUS EXPORT PROTEIN BRL1"/>
    <property type="match status" value="1"/>
</dbReference>
<evidence type="ECO:0000313" key="4">
    <source>
        <dbReference type="EMBL" id="KAF9583007.1"/>
    </source>
</evidence>
<dbReference type="Pfam" id="PF10104">
    <property type="entry name" value="Brr6_like_C_C"/>
    <property type="match status" value="1"/>
</dbReference>
<evidence type="ECO:0000256" key="2">
    <source>
        <dbReference type="SAM" id="Phobius"/>
    </source>
</evidence>
<keyword evidence="5" id="KW-1185">Reference proteome</keyword>
<dbReference type="SMART" id="SM01042">
    <property type="entry name" value="Brr6_like_C_C"/>
    <property type="match status" value="1"/>
</dbReference>
<feature type="domain" description="Brl1/Brr6" evidence="3">
    <location>
        <begin position="339"/>
        <end position="470"/>
    </location>
</feature>
<keyword evidence="2" id="KW-0472">Membrane</keyword>
<feature type="compositionally biased region" description="Polar residues" evidence="1">
    <location>
        <begin position="39"/>
        <end position="56"/>
    </location>
</feature>
<dbReference type="EMBL" id="JAABOA010000844">
    <property type="protein sequence ID" value="KAF9583007.1"/>
    <property type="molecule type" value="Genomic_DNA"/>
</dbReference>
<proteinExistence type="predicted"/>
<feature type="compositionally biased region" description="Polar residues" evidence="1">
    <location>
        <begin position="93"/>
        <end position="102"/>
    </location>
</feature>
<evidence type="ECO:0000256" key="1">
    <source>
        <dbReference type="SAM" id="MobiDB-lite"/>
    </source>
</evidence>
<organism evidence="4 5">
    <name type="scientific">Lunasporangiospora selenospora</name>
    <dbReference type="NCBI Taxonomy" id="979761"/>
    <lineage>
        <taxon>Eukaryota</taxon>
        <taxon>Fungi</taxon>
        <taxon>Fungi incertae sedis</taxon>
        <taxon>Mucoromycota</taxon>
        <taxon>Mortierellomycotina</taxon>
        <taxon>Mortierellomycetes</taxon>
        <taxon>Mortierellales</taxon>
        <taxon>Mortierellaceae</taxon>
        <taxon>Lunasporangiospora</taxon>
    </lineage>
</organism>
<dbReference type="PANTHER" id="PTHR28136">
    <property type="entry name" value="NUCLEUS EXPORT PROTEIN BRR6"/>
    <property type="match status" value="1"/>
</dbReference>
<keyword evidence="2" id="KW-1133">Transmembrane helix</keyword>
<feature type="compositionally biased region" description="Low complexity" evidence="1">
    <location>
        <begin position="76"/>
        <end position="86"/>
    </location>
</feature>
<dbReference type="Proteomes" id="UP000780801">
    <property type="component" value="Unassembled WGS sequence"/>
</dbReference>
<evidence type="ECO:0000259" key="3">
    <source>
        <dbReference type="SMART" id="SM01042"/>
    </source>
</evidence>
<feature type="compositionally biased region" description="Low complexity" evidence="1">
    <location>
        <begin position="103"/>
        <end position="117"/>
    </location>
</feature>
<feature type="compositionally biased region" description="Low complexity" evidence="1">
    <location>
        <begin position="497"/>
        <end position="517"/>
    </location>
</feature>
<feature type="region of interest" description="Disordered" evidence="1">
    <location>
        <begin position="482"/>
        <end position="561"/>
    </location>
</feature>
<feature type="compositionally biased region" description="Basic and acidic residues" evidence="1">
    <location>
        <begin position="7"/>
        <end position="21"/>
    </location>
</feature>
<protein>
    <recommendedName>
        <fullName evidence="3">Brl1/Brr6 domain-containing protein</fullName>
    </recommendedName>
</protein>
<feature type="compositionally biased region" description="Low complexity" evidence="1">
    <location>
        <begin position="278"/>
        <end position="295"/>
    </location>
</feature>
<name>A0A9P6FX05_9FUNG</name>